<keyword evidence="1" id="KW-0805">Transcription regulation</keyword>
<keyword evidence="2" id="KW-0238">DNA-binding</keyword>
<dbReference type="InterPro" id="IPR010982">
    <property type="entry name" value="Lambda_DNA-bd_dom_sf"/>
</dbReference>
<dbReference type="Gene3D" id="1.10.260.40">
    <property type="entry name" value="lambda repressor-like DNA-binding domains"/>
    <property type="match status" value="1"/>
</dbReference>
<dbReference type="InterPro" id="IPR052359">
    <property type="entry name" value="HTH-type_reg/antitoxin"/>
</dbReference>
<dbReference type="Pfam" id="PF01381">
    <property type="entry name" value="HTH_3"/>
    <property type="match status" value="1"/>
</dbReference>
<dbReference type="Proteomes" id="UP000318422">
    <property type="component" value="Unassembled WGS sequence"/>
</dbReference>
<evidence type="ECO:0000313" key="5">
    <source>
        <dbReference type="EMBL" id="GEC97647.1"/>
    </source>
</evidence>
<keyword evidence="6" id="KW-1185">Reference proteome</keyword>
<gene>
    <name evidence="5" type="ORF">ZRA01_37200</name>
</gene>
<evidence type="ECO:0000259" key="4">
    <source>
        <dbReference type="PROSITE" id="PS50943"/>
    </source>
</evidence>
<dbReference type="InterPro" id="IPR001387">
    <property type="entry name" value="Cro/C1-type_HTH"/>
</dbReference>
<comment type="caution">
    <text evidence="5">The sequence shown here is derived from an EMBL/GenBank/DDBJ whole genome shotgun (WGS) entry which is preliminary data.</text>
</comment>
<keyword evidence="3" id="KW-0804">Transcription</keyword>
<protein>
    <submittedName>
        <fullName evidence="5">Transcriptional regulator</fullName>
    </submittedName>
</protein>
<evidence type="ECO:0000256" key="1">
    <source>
        <dbReference type="ARBA" id="ARBA00023015"/>
    </source>
</evidence>
<reference evidence="5 6" key="1">
    <citation type="submission" date="2019-06" db="EMBL/GenBank/DDBJ databases">
        <title>Whole genome shotgun sequence of Zoogloea ramigera NBRC 15342.</title>
        <authorList>
            <person name="Hosoyama A."/>
            <person name="Uohara A."/>
            <person name="Ohji S."/>
            <person name="Ichikawa N."/>
        </authorList>
    </citation>
    <scope>NUCLEOTIDE SEQUENCE [LARGE SCALE GENOMIC DNA]</scope>
    <source>
        <strain evidence="5 6">NBRC 15342</strain>
    </source>
</reference>
<dbReference type="SMART" id="SM00530">
    <property type="entry name" value="HTH_XRE"/>
    <property type="match status" value="1"/>
</dbReference>
<dbReference type="PANTHER" id="PTHR36511:SF4">
    <property type="entry name" value="ANTITOXIN MQSA"/>
    <property type="match status" value="1"/>
</dbReference>
<dbReference type="PANTHER" id="PTHR36511">
    <property type="entry name" value="MERR FAMILY BACTERIAL REGULATORY PROTEIN"/>
    <property type="match status" value="1"/>
</dbReference>
<evidence type="ECO:0000256" key="3">
    <source>
        <dbReference type="ARBA" id="ARBA00023163"/>
    </source>
</evidence>
<dbReference type="SUPFAM" id="SSF47413">
    <property type="entry name" value="lambda repressor-like DNA-binding domains"/>
    <property type="match status" value="1"/>
</dbReference>
<organism evidence="5 6">
    <name type="scientific">Zoogloea ramigera</name>
    <dbReference type="NCBI Taxonomy" id="350"/>
    <lineage>
        <taxon>Bacteria</taxon>
        <taxon>Pseudomonadati</taxon>
        <taxon>Pseudomonadota</taxon>
        <taxon>Betaproteobacteria</taxon>
        <taxon>Rhodocyclales</taxon>
        <taxon>Zoogloeaceae</taxon>
        <taxon>Zoogloea</taxon>
    </lineage>
</organism>
<dbReference type="CDD" id="cd00093">
    <property type="entry name" value="HTH_XRE"/>
    <property type="match status" value="1"/>
</dbReference>
<evidence type="ECO:0000313" key="6">
    <source>
        <dbReference type="Proteomes" id="UP000318422"/>
    </source>
</evidence>
<dbReference type="AlphaFoldDB" id="A0A4Y4D310"/>
<dbReference type="EMBL" id="BJNV01000106">
    <property type="protein sequence ID" value="GEC97647.1"/>
    <property type="molecule type" value="Genomic_DNA"/>
</dbReference>
<evidence type="ECO:0000256" key="2">
    <source>
        <dbReference type="ARBA" id="ARBA00023125"/>
    </source>
</evidence>
<dbReference type="OrthoDB" id="9799384at2"/>
<dbReference type="RefSeq" id="WP_141354947.1">
    <property type="nucleotide sequence ID" value="NZ_BJNV01000106.1"/>
</dbReference>
<proteinExistence type="predicted"/>
<accession>A0A4Y4D310</accession>
<dbReference type="PROSITE" id="PS50943">
    <property type="entry name" value="HTH_CROC1"/>
    <property type="match status" value="1"/>
</dbReference>
<feature type="domain" description="HTH cro/C1-type" evidence="4">
    <location>
        <begin position="38"/>
        <end position="91"/>
    </location>
</feature>
<sequence>MNEKDFASLMQSVKEMTAHMRGEEVPGLKVTTIPDPDVHAIREAAAVTQKELAALLGVSRRTVENWEQRRTRPTGPARALLRIFQHDPRAAVKALQG</sequence>
<name>A0A4Y4D310_ZOORA</name>
<dbReference type="GO" id="GO:0003677">
    <property type="term" value="F:DNA binding"/>
    <property type="evidence" value="ECO:0007669"/>
    <property type="project" value="UniProtKB-KW"/>
</dbReference>